<gene>
    <name evidence="1" type="ORF">LOK49_LG06G02522</name>
</gene>
<dbReference type="Proteomes" id="UP001060215">
    <property type="component" value="Chromosome 5"/>
</dbReference>
<evidence type="ECO:0000313" key="1">
    <source>
        <dbReference type="EMBL" id="KAI8012518.1"/>
    </source>
</evidence>
<organism evidence="1 2">
    <name type="scientific">Camellia lanceoleosa</name>
    <dbReference type="NCBI Taxonomy" id="1840588"/>
    <lineage>
        <taxon>Eukaryota</taxon>
        <taxon>Viridiplantae</taxon>
        <taxon>Streptophyta</taxon>
        <taxon>Embryophyta</taxon>
        <taxon>Tracheophyta</taxon>
        <taxon>Spermatophyta</taxon>
        <taxon>Magnoliopsida</taxon>
        <taxon>eudicotyledons</taxon>
        <taxon>Gunneridae</taxon>
        <taxon>Pentapetalae</taxon>
        <taxon>asterids</taxon>
        <taxon>Ericales</taxon>
        <taxon>Theaceae</taxon>
        <taxon>Camellia</taxon>
    </lineage>
</organism>
<evidence type="ECO:0000313" key="2">
    <source>
        <dbReference type="Proteomes" id="UP001060215"/>
    </source>
</evidence>
<sequence>MEKRSVMEGRRRPEKRIFAGNKPSNKHWRREIEREGHPCPPRRHDLKRKEDSEGLFSFTRDPTKCYRKSPLTLGVKEDDHCCGF</sequence>
<proteinExistence type="predicted"/>
<protein>
    <submittedName>
        <fullName evidence="1">Uncharacterized protein</fullName>
    </submittedName>
</protein>
<comment type="caution">
    <text evidence="1">The sequence shown here is derived from an EMBL/GenBank/DDBJ whole genome shotgun (WGS) entry which is preliminary data.</text>
</comment>
<dbReference type="EMBL" id="CM045762">
    <property type="protein sequence ID" value="KAI8012518.1"/>
    <property type="molecule type" value="Genomic_DNA"/>
</dbReference>
<reference evidence="1 2" key="1">
    <citation type="journal article" date="2022" name="Plant J.">
        <title>Chromosome-level genome of Camellia lanceoleosa provides a valuable resource for understanding genome evolution and self-incompatibility.</title>
        <authorList>
            <person name="Gong W."/>
            <person name="Xiao S."/>
            <person name="Wang L."/>
            <person name="Liao Z."/>
            <person name="Chang Y."/>
            <person name="Mo W."/>
            <person name="Hu G."/>
            <person name="Li W."/>
            <person name="Zhao G."/>
            <person name="Zhu H."/>
            <person name="Hu X."/>
            <person name="Ji K."/>
            <person name="Xiang X."/>
            <person name="Song Q."/>
            <person name="Yuan D."/>
            <person name="Jin S."/>
            <person name="Zhang L."/>
        </authorList>
    </citation>
    <scope>NUCLEOTIDE SEQUENCE [LARGE SCALE GENOMIC DNA]</scope>
    <source>
        <strain evidence="1">SQ_2022a</strain>
    </source>
</reference>
<keyword evidence="2" id="KW-1185">Reference proteome</keyword>
<name>A0ACC0HI20_9ERIC</name>
<accession>A0ACC0HI20</accession>